<dbReference type="RefSeq" id="WP_133037586.1">
    <property type="nucleotide sequence ID" value="NZ_BMXW01000001.1"/>
</dbReference>
<accession>A0A4R2FKM6</accession>
<name>A0A4R2FKM6_9GAMM</name>
<evidence type="ECO:0000313" key="2">
    <source>
        <dbReference type="Proteomes" id="UP000294832"/>
    </source>
</evidence>
<sequence>MTKPNCHDAMLLMLHEIRTKIPFDLPETTICGGDCRGCSKKMLELLDTEVGYWESVIEWQQPSLADLKNLQQLAQRTFKILQRNKLV</sequence>
<keyword evidence="2" id="KW-1185">Reference proteome</keyword>
<dbReference type="Proteomes" id="UP000294832">
    <property type="component" value="Unassembled WGS sequence"/>
</dbReference>
<dbReference type="EMBL" id="SLWF01000002">
    <property type="protein sequence ID" value="TCN90156.1"/>
    <property type="molecule type" value="Genomic_DNA"/>
</dbReference>
<dbReference type="OrthoDB" id="6238348at2"/>
<gene>
    <name evidence="1" type="ORF">EDC91_10268</name>
</gene>
<organism evidence="1 2">
    <name type="scientific">Shewanella fodinae</name>
    <dbReference type="NCBI Taxonomy" id="552357"/>
    <lineage>
        <taxon>Bacteria</taxon>
        <taxon>Pseudomonadati</taxon>
        <taxon>Pseudomonadota</taxon>
        <taxon>Gammaproteobacteria</taxon>
        <taxon>Alteromonadales</taxon>
        <taxon>Shewanellaceae</taxon>
        <taxon>Shewanella</taxon>
    </lineage>
</organism>
<protein>
    <submittedName>
        <fullName evidence="1">Uncharacterized protein</fullName>
    </submittedName>
</protein>
<reference evidence="1 2" key="1">
    <citation type="submission" date="2019-03" db="EMBL/GenBank/DDBJ databases">
        <title>Freshwater and sediment microbial communities from various areas in North America, analyzing microbe dynamics in response to fracking.</title>
        <authorList>
            <person name="Lamendella R."/>
        </authorList>
    </citation>
    <scope>NUCLEOTIDE SEQUENCE [LARGE SCALE GENOMIC DNA]</scope>
    <source>
        <strain evidence="1 2">74A</strain>
    </source>
</reference>
<comment type="caution">
    <text evidence="1">The sequence shown here is derived from an EMBL/GenBank/DDBJ whole genome shotgun (WGS) entry which is preliminary data.</text>
</comment>
<proteinExistence type="predicted"/>
<evidence type="ECO:0000313" key="1">
    <source>
        <dbReference type="EMBL" id="TCN90156.1"/>
    </source>
</evidence>
<dbReference type="AlphaFoldDB" id="A0A4R2FKM6"/>